<dbReference type="PANTHER" id="PTHR19848:SF7">
    <property type="entry name" value="F-BOX AND WD-40 DOMAIN PROTEIN 7"/>
    <property type="match status" value="1"/>
</dbReference>
<dbReference type="AlphaFoldDB" id="A0A6J4JZY4"/>
<dbReference type="EMBL" id="CADCTJ010001279">
    <property type="protein sequence ID" value="CAA9291871.1"/>
    <property type="molecule type" value="Genomic_DNA"/>
</dbReference>
<dbReference type="PRINTS" id="PR00320">
    <property type="entry name" value="GPROTEINBRPT"/>
</dbReference>
<keyword evidence="1 3" id="KW-0853">WD repeat</keyword>
<evidence type="ECO:0000256" key="3">
    <source>
        <dbReference type="PROSITE-ProRule" id="PRU00221"/>
    </source>
</evidence>
<dbReference type="Pfam" id="PF00400">
    <property type="entry name" value="WD40"/>
    <property type="match status" value="4"/>
</dbReference>
<dbReference type="PROSITE" id="PS50294">
    <property type="entry name" value="WD_REPEATS_REGION"/>
    <property type="match status" value="3"/>
</dbReference>
<dbReference type="InterPro" id="IPR015943">
    <property type="entry name" value="WD40/YVTN_repeat-like_dom_sf"/>
</dbReference>
<evidence type="ECO:0000256" key="2">
    <source>
        <dbReference type="ARBA" id="ARBA00022737"/>
    </source>
</evidence>
<feature type="repeat" description="WD" evidence="3">
    <location>
        <begin position="272"/>
        <end position="306"/>
    </location>
</feature>
<dbReference type="InterPro" id="IPR001680">
    <property type="entry name" value="WD40_rpt"/>
</dbReference>
<dbReference type="InterPro" id="IPR011047">
    <property type="entry name" value="Quinoprotein_ADH-like_sf"/>
</dbReference>
<dbReference type="PROSITE" id="PS00678">
    <property type="entry name" value="WD_REPEATS_1"/>
    <property type="match status" value="1"/>
</dbReference>
<dbReference type="PROSITE" id="PS50082">
    <property type="entry name" value="WD_REPEATS_2"/>
    <property type="match status" value="4"/>
</dbReference>
<feature type="repeat" description="WD" evidence="3">
    <location>
        <begin position="14"/>
        <end position="47"/>
    </location>
</feature>
<feature type="repeat" description="WD" evidence="3">
    <location>
        <begin position="182"/>
        <end position="223"/>
    </location>
</feature>
<dbReference type="InterPro" id="IPR020472">
    <property type="entry name" value="WD40_PAC1"/>
</dbReference>
<sequence>MSRPIVQVEKSTSLAGHRDCVYSLEKSGQEGVFFSAAGDGMVVAWNLANPENGELIAKVSSSVYALRYVPDKNWLLVGHNHNSLEVIDLENKQVKATVPLPPFAIFDIAYSAVSQLIYVGLGDGSLALINAETFALQNIVRLAGKSVRSLALHETRRELAAGSSDHRIYILDADTLNPKYTLSSHTNSVFTVAYTPNGQYLLSGSRDAHLKVWHTNQEYAEQASIVAHLYAINHLTFSPNGKYFATCSMDKSIKIWDTSSFKLLKVIDKARHAGHGTSVNKLYWSGYRNQLVSGSDDRTISVWNLNFSLTYEDYTVRD</sequence>
<dbReference type="InterPro" id="IPR019775">
    <property type="entry name" value="WD40_repeat_CS"/>
</dbReference>
<dbReference type="CDD" id="cd00200">
    <property type="entry name" value="WD40"/>
    <property type="match status" value="1"/>
</dbReference>
<dbReference type="SMART" id="SM00320">
    <property type="entry name" value="WD40"/>
    <property type="match status" value="7"/>
</dbReference>
<feature type="repeat" description="WD" evidence="3">
    <location>
        <begin position="225"/>
        <end position="266"/>
    </location>
</feature>
<keyword evidence="2" id="KW-0677">Repeat</keyword>
<reference evidence="4" key="1">
    <citation type="submission" date="2020-02" db="EMBL/GenBank/DDBJ databases">
        <authorList>
            <person name="Meier V. D."/>
        </authorList>
    </citation>
    <scope>NUCLEOTIDE SEQUENCE</scope>
    <source>
        <strain evidence="4">AVDCRST_MAG95</strain>
    </source>
</reference>
<dbReference type="SUPFAM" id="SSF50998">
    <property type="entry name" value="Quinoprotein alcohol dehydrogenase-like"/>
    <property type="match status" value="1"/>
</dbReference>
<evidence type="ECO:0000256" key="1">
    <source>
        <dbReference type="ARBA" id="ARBA00022574"/>
    </source>
</evidence>
<evidence type="ECO:0000313" key="4">
    <source>
        <dbReference type="EMBL" id="CAA9291871.1"/>
    </source>
</evidence>
<proteinExistence type="predicted"/>
<protein>
    <submittedName>
        <fullName evidence="4">WD-40 repeat protein</fullName>
    </submittedName>
</protein>
<gene>
    <name evidence="4" type="ORF">AVDCRST_MAG95-4055</name>
</gene>
<dbReference type="PANTHER" id="PTHR19848">
    <property type="entry name" value="WD40 REPEAT PROTEIN"/>
    <property type="match status" value="1"/>
</dbReference>
<accession>A0A6J4JZY4</accession>
<name>A0A6J4JZY4_9BACT</name>
<dbReference type="Gene3D" id="2.130.10.10">
    <property type="entry name" value="YVTN repeat-like/Quinoprotein amine dehydrogenase"/>
    <property type="match status" value="2"/>
</dbReference>
<organism evidence="4">
    <name type="scientific">uncultured Adhaeribacter sp</name>
    <dbReference type="NCBI Taxonomy" id="448109"/>
    <lineage>
        <taxon>Bacteria</taxon>
        <taxon>Pseudomonadati</taxon>
        <taxon>Bacteroidota</taxon>
        <taxon>Cytophagia</taxon>
        <taxon>Cytophagales</taxon>
        <taxon>Hymenobacteraceae</taxon>
        <taxon>Adhaeribacter</taxon>
        <taxon>environmental samples</taxon>
    </lineage>
</organism>